<dbReference type="SUPFAM" id="SSF46894">
    <property type="entry name" value="C-terminal effector domain of the bipartite response regulators"/>
    <property type="match status" value="1"/>
</dbReference>
<dbReference type="CDD" id="cd00130">
    <property type="entry name" value="PAS"/>
    <property type="match status" value="1"/>
</dbReference>
<dbReference type="CDD" id="cd06170">
    <property type="entry name" value="LuxR_C_like"/>
    <property type="match status" value="1"/>
</dbReference>
<keyword evidence="2" id="KW-0238">DNA-binding</keyword>
<dbReference type="SUPFAM" id="SSF55785">
    <property type="entry name" value="PYP-like sensor domain (PAS domain)"/>
    <property type="match status" value="1"/>
</dbReference>
<dbReference type="PROSITE" id="PS00622">
    <property type="entry name" value="HTH_LUXR_1"/>
    <property type="match status" value="1"/>
</dbReference>
<dbReference type="InterPro" id="IPR000792">
    <property type="entry name" value="Tscrpt_reg_LuxR_C"/>
</dbReference>
<dbReference type="GO" id="GO:0006355">
    <property type="term" value="P:regulation of DNA-templated transcription"/>
    <property type="evidence" value="ECO:0007669"/>
    <property type="project" value="InterPro"/>
</dbReference>
<feature type="domain" description="HTH luxR-type" evidence="4">
    <location>
        <begin position="115"/>
        <end position="180"/>
    </location>
</feature>
<feature type="domain" description="PAS" evidence="5">
    <location>
        <begin position="28"/>
        <end position="56"/>
    </location>
</feature>
<dbReference type="EMBL" id="JAODNV010000016">
    <property type="protein sequence ID" value="MCT8991480.1"/>
    <property type="molecule type" value="Genomic_DNA"/>
</dbReference>
<dbReference type="PROSITE" id="PS50112">
    <property type="entry name" value="PAS"/>
    <property type="match status" value="1"/>
</dbReference>
<evidence type="ECO:0000313" key="7">
    <source>
        <dbReference type="Proteomes" id="UP001149009"/>
    </source>
</evidence>
<dbReference type="SMART" id="SM00421">
    <property type="entry name" value="HTH_LUXR"/>
    <property type="match status" value="1"/>
</dbReference>
<evidence type="ECO:0000259" key="4">
    <source>
        <dbReference type="PROSITE" id="PS50043"/>
    </source>
</evidence>
<proteinExistence type="predicted"/>
<accession>A0A9X2X9K7</accession>
<dbReference type="GO" id="GO:0003677">
    <property type="term" value="F:DNA binding"/>
    <property type="evidence" value="ECO:0007669"/>
    <property type="project" value="UniProtKB-KW"/>
</dbReference>
<evidence type="ECO:0000256" key="2">
    <source>
        <dbReference type="ARBA" id="ARBA00023125"/>
    </source>
</evidence>
<comment type="caution">
    <text evidence="6">The sequence shown here is derived from an EMBL/GenBank/DDBJ whole genome shotgun (WGS) entry which is preliminary data.</text>
</comment>
<dbReference type="InterPro" id="IPR000014">
    <property type="entry name" value="PAS"/>
</dbReference>
<keyword evidence="3" id="KW-0804">Transcription</keyword>
<protein>
    <submittedName>
        <fullName evidence="6">PAS and helix-turn-helix domain-containing protein</fullName>
    </submittedName>
</protein>
<dbReference type="PANTHER" id="PTHR44688">
    <property type="entry name" value="DNA-BINDING TRANSCRIPTIONAL ACTIVATOR DEVR_DOSR"/>
    <property type="match status" value="1"/>
</dbReference>
<dbReference type="Pfam" id="PF13426">
    <property type="entry name" value="PAS_9"/>
    <property type="match status" value="1"/>
</dbReference>
<keyword evidence="7" id="KW-1185">Reference proteome</keyword>
<organism evidence="6 7">
    <name type="scientific">Chelativorans petroleitrophicus</name>
    <dbReference type="NCBI Taxonomy" id="2975484"/>
    <lineage>
        <taxon>Bacteria</taxon>
        <taxon>Pseudomonadati</taxon>
        <taxon>Pseudomonadota</taxon>
        <taxon>Alphaproteobacteria</taxon>
        <taxon>Hyphomicrobiales</taxon>
        <taxon>Phyllobacteriaceae</taxon>
        <taxon>Chelativorans</taxon>
    </lineage>
</organism>
<dbReference type="Gene3D" id="1.10.10.10">
    <property type="entry name" value="Winged helix-like DNA-binding domain superfamily/Winged helix DNA-binding domain"/>
    <property type="match status" value="1"/>
</dbReference>
<dbReference type="RefSeq" id="WP_261516411.1">
    <property type="nucleotide sequence ID" value="NZ_JAODNV010000016.1"/>
</dbReference>
<reference evidence="6" key="1">
    <citation type="submission" date="2022-08" db="EMBL/GenBank/DDBJ databases">
        <title>Chelativorans sichuanense sp. nov., a paraffin oil-degrading bacterium isolated from a mixture of oil-based drill cuttings and paddy soil.</title>
        <authorList>
            <person name="Yu J."/>
            <person name="Liu H."/>
            <person name="Chen Q."/>
        </authorList>
    </citation>
    <scope>NUCLEOTIDE SEQUENCE</scope>
    <source>
        <strain evidence="6">SCAU 2101</strain>
    </source>
</reference>
<dbReference type="PROSITE" id="PS50043">
    <property type="entry name" value="HTH_LUXR_2"/>
    <property type="match status" value="1"/>
</dbReference>
<dbReference type="PANTHER" id="PTHR44688:SF16">
    <property type="entry name" value="DNA-BINDING TRANSCRIPTIONAL ACTIVATOR DEVR_DOSR"/>
    <property type="match status" value="1"/>
</dbReference>
<gene>
    <name evidence="6" type="ORF">NYR54_14450</name>
</gene>
<evidence type="ECO:0000259" key="5">
    <source>
        <dbReference type="PROSITE" id="PS50112"/>
    </source>
</evidence>
<dbReference type="Proteomes" id="UP001149009">
    <property type="component" value="Unassembled WGS sequence"/>
</dbReference>
<evidence type="ECO:0000256" key="3">
    <source>
        <dbReference type="ARBA" id="ARBA00023163"/>
    </source>
</evidence>
<dbReference type="InterPro" id="IPR035965">
    <property type="entry name" value="PAS-like_dom_sf"/>
</dbReference>
<dbReference type="NCBIfam" id="TIGR00229">
    <property type="entry name" value="sensory_box"/>
    <property type="match status" value="1"/>
</dbReference>
<dbReference type="InterPro" id="IPR016032">
    <property type="entry name" value="Sig_transdc_resp-reg_C-effctor"/>
</dbReference>
<dbReference type="AlphaFoldDB" id="A0A9X2X9K7"/>
<dbReference type="Pfam" id="PF00196">
    <property type="entry name" value="GerE"/>
    <property type="match status" value="1"/>
</dbReference>
<dbReference type="PRINTS" id="PR00038">
    <property type="entry name" value="HTHLUXR"/>
</dbReference>
<dbReference type="Gene3D" id="3.30.450.20">
    <property type="entry name" value="PAS domain"/>
    <property type="match status" value="1"/>
</dbReference>
<dbReference type="InterPro" id="IPR036388">
    <property type="entry name" value="WH-like_DNA-bd_sf"/>
</dbReference>
<sequence length="181" mass="20671">MDGTSDFIVEHAPIGLVATRYRLIEKCSPRFAQMFGYTPEELEGKSLALLYPSTQEFIDIGNRGWVQMKETQHYSDNRIMKRRDGTQFWCQVHGTATTKEDPFAHCVWSFVDLSHQRPVVNLTRRERQIAMLIVEGLTNKQIGQRLGISHRTIEAHRSRMMAKVGAKTSAELFFMVAGLPA</sequence>
<keyword evidence="1" id="KW-0805">Transcription regulation</keyword>
<evidence type="ECO:0000313" key="6">
    <source>
        <dbReference type="EMBL" id="MCT8991480.1"/>
    </source>
</evidence>
<name>A0A9X2X9K7_9HYPH</name>
<evidence type="ECO:0000256" key="1">
    <source>
        <dbReference type="ARBA" id="ARBA00023015"/>
    </source>
</evidence>